<dbReference type="STRING" id="337701.SAMN05444398_1011073"/>
<evidence type="ECO:0008006" key="3">
    <source>
        <dbReference type="Google" id="ProtNLM"/>
    </source>
</evidence>
<evidence type="ECO:0000313" key="1">
    <source>
        <dbReference type="EMBL" id="SHL22722.1"/>
    </source>
</evidence>
<organism evidence="1 2">
    <name type="scientific">Roseovarius pacificus</name>
    <dbReference type="NCBI Taxonomy" id="337701"/>
    <lineage>
        <taxon>Bacteria</taxon>
        <taxon>Pseudomonadati</taxon>
        <taxon>Pseudomonadota</taxon>
        <taxon>Alphaproteobacteria</taxon>
        <taxon>Rhodobacterales</taxon>
        <taxon>Roseobacteraceae</taxon>
        <taxon>Roseovarius</taxon>
    </lineage>
</organism>
<evidence type="ECO:0000313" key="2">
    <source>
        <dbReference type="Proteomes" id="UP000183974"/>
    </source>
</evidence>
<dbReference type="Proteomes" id="UP000183974">
    <property type="component" value="Unassembled WGS sequence"/>
</dbReference>
<proteinExistence type="predicted"/>
<name>A0A1M6YXD2_9RHOB</name>
<accession>A0A1M6YXD2</accession>
<sequence length="112" mass="12197">MKQALVIGCVALLAGCGGGGDKRLPPGAVPIASGPISNACMASDRKARSHRLCGCIQAAADQTLSRSEQRRAVTFYSDPHRAQEIRQSDRPADERFWLAYKAYGEYAERLCR</sequence>
<dbReference type="AlphaFoldDB" id="A0A1M6YXD2"/>
<protein>
    <recommendedName>
        <fullName evidence="3">Arginine transporter</fullName>
    </recommendedName>
</protein>
<reference evidence="1 2" key="1">
    <citation type="submission" date="2016-11" db="EMBL/GenBank/DDBJ databases">
        <authorList>
            <person name="Jaros S."/>
            <person name="Januszkiewicz K."/>
            <person name="Wedrychowicz H."/>
        </authorList>
    </citation>
    <scope>NUCLEOTIDE SEQUENCE [LARGE SCALE GENOMIC DNA]</scope>
    <source>
        <strain evidence="1 2">DSM 29589</strain>
    </source>
</reference>
<dbReference type="PROSITE" id="PS51257">
    <property type="entry name" value="PROKAR_LIPOPROTEIN"/>
    <property type="match status" value="1"/>
</dbReference>
<dbReference type="RefSeq" id="WP_073033740.1">
    <property type="nucleotide sequence ID" value="NZ_BMLR01000001.1"/>
</dbReference>
<keyword evidence="2" id="KW-1185">Reference proteome</keyword>
<dbReference type="EMBL" id="FRBR01000001">
    <property type="protein sequence ID" value="SHL22722.1"/>
    <property type="molecule type" value="Genomic_DNA"/>
</dbReference>
<gene>
    <name evidence="1" type="ORF">SAMN05444398_1011073</name>
</gene>